<evidence type="ECO:0000256" key="1">
    <source>
        <dbReference type="SAM" id="MobiDB-lite"/>
    </source>
</evidence>
<dbReference type="Proteomes" id="UP000547444">
    <property type="component" value="Unassembled WGS sequence"/>
</dbReference>
<name>A0A7X5TXG9_9MYCO</name>
<keyword evidence="2" id="KW-0812">Transmembrane</keyword>
<evidence type="ECO:0000313" key="5">
    <source>
        <dbReference type="Proteomes" id="UP000547444"/>
    </source>
</evidence>
<dbReference type="InterPro" id="IPR031928">
    <property type="entry name" value="RsdA_SigD-bd"/>
</dbReference>
<feature type="compositionally biased region" description="Low complexity" evidence="1">
    <location>
        <begin position="230"/>
        <end position="372"/>
    </location>
</feature>
<feature type="compositionally biased region" description="Polar residues" evidence="1">
    <location>
        <begin position="395"/>
        <end position="409"/>
    </location>
</feature>
<dbReference type="EMBL" id="JAANOW010000001">
    <property type="protein sequence ID" value="NIH94564.1"/>
    <property type="molecule type" value="Genomic_DNA"/>
</dbReference>
<gene>
    <name evidence="4" type="ORF">FHU31_001520</name>
</gene>
<feature type="transmembrane region" description="Helical" evidence="2">
    <location>
        <begin position="90"/>
        <end position="111"/>
    </location>
</feature>
<evidence type="ECO:0000313" key="4">
    <source>
        <dbReference type="EMBL" id="NIH94564.1"/>
    </source>
</evidence>
<feature type="compositionally biased region" description="Low complexity" evidence="1">
    <location>
        <begin position="415"/>
        <end position="426"/>
    </location>
</feature>
<dbReference type="AlphaFoldDB" id="A0A7X5TXG9"/>
<feature type="domain" description="Anti-sigma-D factor RsdA sigma factor binding region" evidence="3">
    <location>
        <begin position="15"/>
        <end position="60"/>
    </location>
</feature>
<reference evidence="4 5" key="1">
    <citation type="submission" date="2020-03" db="EMBL/GenBank/DDBJ databases">
        <title>Sequencing the genomes of 1000 actinobacteria strains.</title>
        <authorList>
            <person name="Klenk H.-P."/>
        </authorList>
    </citation>
    <scope>NUCLEOTIDE SEQUENCE [LARGE SCALE GENOMIC DNA]</scope>
    <source>
        <strain evidence="4 5">DSM 44556</strain>
    </source>
</reference>
<evidence type="ECO:0000256" key="2">
    <source>
        <dbReference type="SAM" id="Phobius"/>
    </source>
</evidence>
<sequence length="426" mass="44221">MPDFGRWTANGGDPSLNDINRADKFLDALASEQPVFSTDRADAELAFLLTGWRDEVRQVPMDHVVPPHEAESALHHALDFSTRRRNRRSLAVIGSAAAAVLCLGGFASVVYSANPGDGLYGLHSMLFGDQRQTRDDAVVLAAQTEMEQVQQLINTGQWDQAQDRLAALSTKVQSVETVERKSELIQQWNALTYKVVEQNPAATLPPAGEPMPVLPSSPLTLLPVPVIDSRTDTSTATTTPPEATSVTSTTGSEVLLTTTTPSSDTTTTSPGAETTTTTSEPATSSTSSTSTTSVAPSTTTTTSVAPSTTTTTAAPSTTTSTTAPPTTTTSVAPSTTATTTTQATVSRTATTTSTVAPNAAASPSVTSAAPPVQQEEPSAPPARSQAPQSHAEEPVQTTKAPAVESTSAPQRAPEVVVTTTTVPSGH</sequence>
<feature type="region of interest" description="Disordered" evidence="1">
    <location>
        <begin position="230"/>
        <end position="426"/>
    </location>
</feature>
<dbReference type="Pfam" id="PF16751">
    <property type="entry name" value="RsdA_SigD_bd"/>
    <property type="match status" value="1"/>
</dbReference>
<proteinExistence type="predicted"/>
<accession>A0A7X5TXG9</accession>
<keyword evidence="2" id="KW-0472">Membrane</keyword>
<dbReference type="Gene3D" id="6.10.250.1300">
    <property type="match status" value="1"/>
</dbReference>
<evidence type="ECO:0000259" key="3">
    <source>
        <dbReference type="Pfam" id="PF16751"/>
    </source>
</evidence>
<keyword evidence="2" id="KW-1133">Transmembrane helix</keyword>
<organism evidence="4 5">
    <name type="scientific">Mycolicibacterium fluoranthenivorans</name>
    <dbReference type="NCBI Taxonomy" id="258505"/>
    <lineage>
        <taxon>Bacteria</taxon>
        <taxon>Bacillati</taxon>
        <taxon>Actinomycetota</taxon>
        <taxon>Actinomycetes</taxon>
        <taxon>Mycobacteriales</taxon>
        <taxon>Mycobacteriaceae</taxon>
        <taxon>Mycolicibacterium</taxon>
    </lineage>
</organism>
<keyword evidence="5" id="KW-1185">Reference proteome</keyword>
<dbReference type="RefSeq" id="WP_167157148.1">
    <property type="nucleotide sequence ID" value="NZ_JAANOW010000001.1"/>
</dbReference>
<comment type="caution">
    <text evidence="4">The sequence shown here is derived from an EMBL/GenBank/DDBJ whole genome shotgun (WGS) entry which is preliminary data.</text>
</comment>
<protein>
    <recommendedName>
        <fullName evidence="3">Anti-sigma-D factor RsdA sigma factor binding region domain-containing protein</fullName>
    </recommendedName>
</protein>